<evidence type="ECO:0000313" key="2">
    <source>
        <dbReference type="EMBL" id="MFC5136172.1"/>
    </source>
</evidence>
<organism evidence="2 3">
    <name type="scientific">Halorubrum glutamatedens</name>
    <dbReference type="NCBI Taxonomy" id="2707018"/>
    <lineage>
        <taxon>Archaea</taxon>
        <taxon>Methanobacteriati</taxon>
        <taxon>Methanobacteriota</taxon>
        <taxon>Stenosarchaea group</taxon>
        <taxon>Halobacteria</taxon>
        <taxon>Halobacteriales</taxon>
        <taxon>Haloferacaceae</taxon>
        <taxon>Halorubrum</taxon>
    </lineage>
</organism>
<protein>
    <recommendedName>
        <fullName evidence="4">Flagellin</fullName>
    </recommendedName>
</protein>
<feature type="transmembrane region" description="Helical" evidence="1">
    <location>
        <begin position="21"/>
        <end position="41"/>
    </location>
</feature>
<keyword evidence="1" id="KW-1133">Transmembrane helix</keyword>
<dbReference type="RefSeq" id="WP_122105773.1">
    <property type="nucleotide sequence ID" value="NZ_JBHSKV010000021.1"/>
</dbReference>
<dbReference type="AlphaFoldDB" id="A0ABD5QVM5"/>
<keyword evidence="3" id="KW-1185">Reference proteome</keyword>
<evidence type="ECO:0008006" key="4">
    <source>
        <dbReference type="Google" id="ProtNLM"/>
    </source>
</evidence>
<gene>
    <name evidence="2" type="ORF">ACFPJA_15770</name>
</gene>
<sequence>MADVIPHRPDGRRFREADRGQMLVVAGLVMAVSLVALVVLLNATIYSENLATRGVEGADREAADVRATAVGGVGELIDATNRAGPAPNETVVKGVEALDQRMARSYAERGGVVHLTTNESRITRGKYVTTDGNATKLANATNATTYTFAGGVDRTRRFTLEIELESLANTTRSNATDEAFHVAFNGSDLSESQEVYVYRNTTTDRVIVANATGGGDPTVRCEIDPGTDGEVTVDLTDERLDDTPCFGVWPSALFAPSATYTIDFGNADAAEGTATATVRPRPTGTDVDADHAGVSPAVYDATIDLRYRTANFRFETTVRVAPGEPRA</sequence>
<keyword evidence="1" id="KW-0812">Transmembrane</keyword>
<evidence type="ECO:0000256" key="1">
    <source>
        <dbReference type="SAM" id="Phobius"/>
    </source>
</evidence>
<evidence type="ECO:0000313" key="3">
    <source>
        <dbReference type="Proteomes" id="UP001596145"/>
    </source>
</evidence>
<proteinExistence type="predicted"/>
<dbReference type="Proteomes" id="UP001596145">
    <property type="component" value="Unassembled WGS sequence"/>
</dbReference>
<dbReference type="EMBL" id="JBHSKV010000021">
    <property type="protein sequence ID" value="MFC5136172.1"/>
    <property type="molecule type" value="Genomic_DNA"/>
</dbReference>
<reference evidence="2 3" key="1">
    <citation type="journal article" date="2019" name="Int. J. Syst. Evol. Microbiol.">
        <title>The Global Catalogue of Microorganisms (GCM) 10K type strain sequencing project: providing services to taxonomists for standard genome sequencing and annotation.</title>
        <authorList>
            <consortium name="The Broad Institute Genomics Platform"/>
            <consortium name="The Broad Institute Genome Sequencing Center for Infectious Disease"/>
            <person name="Wu L."/>
            <person name="Ma J."/>
        </authorList>
    </citation>
    <scope>NUCLEOTIDE SEQUENCE [LARGE SCALE GENOMIC DNA]</scope>
    <source>
        <strain evidence="2 3">CGMCC 1.16026</strain>
    </source>
</reference>
<accession>A0ABD5QVM5</accession>
<name>A0ABD5QVM5_9EURY</name>
<comment type="caution">
    <text evidence="2">The sequence shown here is derived from an EMBL/GenBank/DDBJ whole genome shotgun (WGS) entry which is preliminary data.</text>
</comment>
<dbReference type="Pfam" id="PF23922">
    <property type="entry name" value="DUF7261"/>
    <property type="match status" value="1"/>
</dbReference>
<dbReference type="InterPro" id="IPR055685">
    <property type="entry name" value="DUF7261"/>
</dbReference>
<keyword evidence="1" id="KW-0472">Membrane</keyword>